<keyword evidence="1" id="KW-0812">Transmembrane</keyword>
<feature type="transmembrane region" description="Helical" evidence="1">
    <location>
        <begin position="47"/>
        <end position="76"/>
    </location>
</feature>
<reference evidence="2 3" key="1">
    <citation type="journal article" date="2016" name="Sci. Rep.">
        <title>Metabolic traits of an uncultured archaeal lineage -MSBL1- from brine pools of the Red Sea.</title>
        <authorList>
            <person name="Mwirichia R."/>
            <person name="Alam I."/>
            <person name="Rashid M."/>
            <person name="Vinu M."/>
            <person name="Ba-Alawi W."/>
            <person name="Anthony Kamau A."/>
            <person name="Kamanda Ngugi D."/>
            <person name="Goker M."/>
            <person name="Klenk H.P."/>
            <person name="Bajic V."/>
            <person name="Stingl U."/>
        </authorList>
    </citation>
    <scope>NUCLEOTIDE SEQUENCE [LARGE SCALE GENOMIC DNA]</scope>
    <source>
        <strain evidence="2">SCGC-AAA259E19</strain>
    </source>
</reference>
<dbReference type="EMBL" id="LHXO01000086">
    <property type="protein sequence ID" value="KXA94061.1"/>
    <property type="molecule type" value="Genomic_DNA"/>
</dbReference>
<keyword evidence="3" id="KW-1185">Reference proteome</keyword>
<gene>
    <name evidence="2" type="ORF">AKJ65_05510</name>
</gene>
<accession>A0A133UII6</accession>
<dbReference type="Proteomes" id="UP000070284">
    <property type="component" value="Unassembled WGS sequence"/>
</dbReference>
<evidence type="ECO:0000313" key="2">
    <source>
        <dbReference type="EMBL" id="KXA94061.1"/>
    </source>
</evidence>
<evidence type="ECO:0008006" key="4">
    <source>
        <dbReference type="Google" id="ProtNLM"/>
    </source>
</evidence>
<evidence type="ECO:0000256" key="1">
    <source>
        <dbReference type="SAM" id="Phobius"/>
    </source>
</evidence>
<organism evidence="2 3">
    <name type="scientific">candidate division MSBL1 archaeon SCGC-AAA259E19</name>
    <dbReference type="NCBI Taxonomy" id="1698264"/>
    <lineage>
        <taxon>Archaea</taxon>
        <taxon>Methanobacteriati</taxon>
        <taxon>Methanobacteriota</taxon>
        <taxon>candidate division MSBL1</taxon>
    </lineage>
</organism>
<keyword evidence="1" id="KW-1133">Transmembrane helix</keyword>
<protein>
    <recommendedName>
        <fullName evidence="4">Zinc-ribbon domain-containing protein</fullName>
    </recommendedName>
</protein>
<comment type="caution">
    <text evidence="2">The sequence shown here is derived from an EMBL/GenBank/DDBJ whole genome shotgun (WGS) entry which is preliminary data.</text>
</comment>
<dbReference type="AlphaFoldDB" id="A0A133UII6"/>
<keyword evidence="1" id="KW-0472">Membrane</keyword>
<sequence length="98" mass="11695">MSRCSNCGSEIPEGEFRCPRCGELDPSSEAEFEELIEEYRDKRKRMLAIFVLGMFVIMFMPFFRLLLAVICFLIALPMSVFYTWKKRKAEEKLEERYF</sequence>
<evidence type="ECO:0000313" key="3">
    <source>
        <dbReference type="Proteomes" id="UP000070284"/>
    </source>
</evidence>
<name>A0A133UII6_9EURY</name>
<proteinExistence type="predicted"/>